<dbReference type="Proteomes" id="UP000661507">
    <property type="component" value="Unassembled WGS sequence"/>
</dbReference>
<dbReference type="InterPro" id="IPR017740">
    <property type="entry name" value="TssA-like"/>
</dbReference>
<reference evidence="3" key="2">
    <citation type="submission" date="2020-09" db="EMBL/GenBank/DDBJ databases">
        <authorList>
            <person name="Sun Q."/>
            <person name="Zhou Y."/>
        </authorList>
    </citation>
    <scope>NUCLEOTIDE SEQUENCE</scope>
    <source>
        <strain evidence="3">CGMCC 1.3617</strain>
    </source>
</reference>
<feature type="compositionally biased region" description="Gly residues" evidence="1">
    <location>
        <begin position="283"/>
        <end position="293"/>
    </location>
</feature>
<dbReference type="InterPro" id="IPR010657">
    <property type="entry name" value="ImpA_N"/>
</dbReference>
<comment type="caution">
    <text evidence="3">The sequence shown here is derived from an EMBL/GenBank/DDBJ whole genome shotgun (WGS) entry which is preliminary data.</text>
</comment>
<accession>A0A917KJL5</accession>
<dbReference type="PANTHER" id="PTHR37951:SF1">
    <property type="entry name" value="TYPE VI SECRETION SYSTEM COMPONENT TSSA1"/>
    <property type="match status" value="1"/>
</dbReference>
<feature type="domain" description="ImpA N-terminal" evidence="2">
    <location>
        <begin position="12"/>
        <end position="143"/>
    </location>
</feature>
<dbReference type="EMBL" id="BMKW01000005">
    <property type="protein sequence ID" value="GGJ15156.1"/>
    <property type="molecule type" value="Genomic_DNA"/>
</dbReference>
<evidence type="ECO:0000313" key="4">
    <source>
        <dbReference type="Proteomes" id="UP000661507"/>
    </source>
</evidence>
<dbReference type="Pfam" id="PF06812">
    <property type="entry name" value="ImpA_N"/>
    <property type="match status" value="1"/>
</dbReference>
<organism evidence="3 4">
    <name type="scientific">Neoroseomonas lacus</name>
    <dbReference type="NCBI Taxonomy" id="287609"/>
    <lineage>
        <taxon>Bacteria</taxon>
        <taxon>Pseudomonadati</taxon>
        <taxon>Pseudomonadota</taxon>
        <taxon>Alphaproteobacteria</taxon>
        <taxon>Acetobacterales</taxon>
        <taxon>Acetobacteraceae</taxon>
        <taxon>Neoroseomonas</taxon>
    </lineage>
</organism>
<dbReference type="RefSeq" id="WP_188967194.1">
    <property type="nucleotide sequence ID" value="NZ_BMKW01000005.1"/>
</dbReference>
<evidence type="ECO:0000256" key="1">
    <source>
        <dbReference type="SAM" id="MobiDB-lite"/>
    </source>
</evidence>
<dbReference type="NCBIfam" id="TIGR03363">
    <property type="entry name" value="VI_chp_8"/>
    <property type="match status" value="1"/>
</dbReference>
<sequence length="373" mass="39354">MGEGVLDIEALLAPLADGNGAGEDLRPDYSPTSLYQRIRTQRNDARAGERAIDSGDPEANPAAIATAWREVKKLGIEVIGHKSKDFEIACWMAEALVRVDGLPGLTDAAEVIAGLCNQYWDQGFPGLDSEDGIEDRGAPIGGLSGEGADGTLMASIRRYPLFQRADGSDGDLFTWQRAEETAAIADAERRQARIDSGVPAFDMLQNEARASVGLLRAAGQEARSALAAWTAMDAAVTARFGGSAPSTRRVAEALQAIIDLETRIGGAPVEDAPAEEEQAAVAGGGEAGGGMPAAGGAAAGPKPMRTREDAIRQLEEIASFFRKTEPQSPLAFTLDDAVRRARMSLPDLLAEVLPDHSARRMLLTALGIHVADE</sequence>
<evidence type="ECO:0000313" key="3">
    <source>
        <dbReference type="EMBL" id="GGJ15156.1"/>
    </source>
</evidence>
<proteinExistence type="predicted"/>
<gene>
    <name evidence="3" type="ORF">GCM10011320_23010</name>
</gene>
<protein>
    <submittedName>
        <fullName evidence="3">Type VI secretion protein ImpA</fullName>
    </submittedName>
</protein>
<keyword evidence="4" id="KW-1185">Reference proteome</keyword>
<evidence type="ECO:0000259" key="2">
    <source>
        <dbReference type="Pfam" id="PF06812"/>
    </source>
</evidence>
<feature type="region of interest" description="Disordered" evidence="1">
    <location>
        <begin position="283"/>
        <end position="303"/>
    </location>
</feature>
<name>A0A917KJL5_9PROT</name>
<dbReference type="PANTHER" id="PTHR37951">
    <property type="entry name" value="CYTOPLASMIC PROTEIN-RELATED"/>
    <property type="match status" value="1"/>
</dbReference>
<reference evidence="3" key="1">
    <citation type="journal article" date="2014" name="Int. J. Syst. Evol. Microbiol.">
        <title>Complete genome sequence of Corynebacterium casei LMG S-19264T (=DSM 44701T), isolated from a smear-ripened cheese.</title>
        <authorList>
            <consortium name="US DOE Joint Genome Institute (JGI-PGF)"/>
            <person name="Walter F."/>
            <person name="Albersmeier A."/>
            <person name="Kalinowski J."/>
            <person name="Ruckert C."/>
        </authorList>
    </citation>
    <scope>NUCLEOTIDE SEQUENCE</scope>
    <source>
        <strain evidence="3">CGMCC 1.3617</strain>
    </source>
</reference>
<dbReference type="AlphaFoldDB" id="A0A917KJL5"/>